<dbReference type="GO" id="GO:0016989">
    <property type="term" value="F:sigma factor antagonist activity"/>
    <property type="evidence" value="ECO:0007669"/>
    <property type="project" value="TreeGrafter"/>
</dbReference>
<accession>A0A494VUR6</accession>
<dbReference type="Pfam" id="PF16344">
    <property type="entry name" value="FecR_C"/>
    <property type="match status" value="1"/>
</dbReference>
<gene>
    <name evidence="4" type="ORF">HYN43_023885</name>
</gene>
<protein>
    <submittedName>
        <fullName evidence="4">DUF4974 domain-containing protein</fullName>
    </submittedName>
</protein>
<dbReference type="EMBL" id="CP032869">
    <property type="protein sequence ID" value="AYL98139.1"/>
    <property type="molecule type" value="Genomic_DNA"/>
</dbReference>
<evidence type="ECO:0000259" key="3">
    <source>
        <dbReference type="Pfam" id="PF16344"/>
    </source>
</evidence>
<evidence type="ECO:0000313" key="5">
    <source>
        <dbReference type="Proteomes" id="UP000270046"/>
    </source>
</evidence>
<dbReference type="InterPro" id="IPR006860">
    <property type="entry name" value="FecR"/>
</dbReference>
<dbReference type="PANTHER" id="PTHR30273">
    <property type="entry name" value="PERIPLASMIC SIGNAL SENSOR AND SIGMA FACTOR ACTIVATOR FECR-RELATED"/>
    <property type="match status" value="1"/>
</dbReference>
<keyword evidence="1" id="KW-0812">Transmembrane</keyword>
<name>A0A494VUR6_9SPHI</name>
<sequence length="327" mass="36864">MNQRLHITDELLISYMLNEVSAEEALHVDGWRNLDAENERRFEQFRLIWESSKNFKADTGIDAHASLQKVKQRAAETKEQQVKIGPMPGRFNWLKIAASIIFMVACGWIWVTRFANPVVQVESKAAIKIDTLSDGTVVTLNKNTRFNHPEKFTGDQRLVSLVSGEAFFNVAHNKAKPFIIAAGKASIKVMGTSFNVKNKNEKVEIIVETGLVQISNSVNGLMIMLKPGEVAVFDPQTGKFTKQHNPDNLYQYYRDKNLVFKNIPLSRLVAVLNEAYGANIAIARRELNSMQIAGSFNIDESLDMKLNVIAMALNITVEKKQDRIILK</sequence>
<dbReference type="Proteomes" id="UP000270046">
    <property type="component" value="Chromosome"/>
</dbReference>
<dbReference type="Pfam" id="PF04773">
    <property type="entry name" value="FecR"/>
    <property type="match status" value="1"/>
</dbReference>
<evidence type="ECO:0000259" key="2">
    <source>
        <dbReference type="Pfam" id="PF04773"/>
    </source>
</evidence>
<dbReference type="InterPro" id="IPR012373">
    <property type="entry name" value="Ferrdict_sens_TM"/>
</dbReference>
<keyword evidence="1" id="KW-0472">Membrane</keyword>
<feature type="domain" description="Protein FecR C-terminal" evidence="3">
    <location>
        <begin position="258"/>
        <end position="326"/>
    </location>
</feature>
<feature type="domain" description="FecR protein" evidence="2">
    <location>
        <begin position="131"/>
        <end position="212"/>
    </location>
</feature>
<evidence type="ECO:0000256" key="1">
    <source>
        <dbReference type="SAM" id="Phobius"/>
    </source>
</evidence>
<evidence type="ECO:0000313" key="4">
    <source>
        <dbReference type="EMBL" id="AYL98139.1"/>
    </source>
</evidence>
<dbReference type="RefSeq" id="WP_119406420.1">
    <property type="nucleotide sequence ID" value="NZ_CP032869.1"/>
</dbReference>
<proteinExistence type="predicted"/>
<keyword evidence="1" id="KW-1133">Transmembrane helix</keyword>
<dbReference type="Gene3D" id="2.60.120.1440">
    <property type="match status" value="1"/>
</dbReference>
<feature type="transmembrane region" description="Helical" evidence="1">
    <location>
        <begin position="93"/>
        <end position="111"/>
    </location>
</feature>
<organism evidence="4 5">
    <name type="scientific">Mucilaginibacter celer</name>
    <dbReference type="NCBI Taxonomy" id="2305508"/>
    <lineage>
        <taxon>Bacteria</taxon>
        <taxon>Pseudomonadati</taxon>
        <taxon>Bacteroidota</taxon>
        <taxon>Sphingobacteriia</taxon>
        <taxon>Sphingobacteriales</taxon>
        <taxon>Sphingobacteriaceae</taxon>
        <taxon>Mucilaginibacter</taxon>
    </lineage>
</organism>
<dbReference type="Gene3D" id="3.55.50.30">
    <property type="match status" value="1"/>
</dbReference>
<dbReference type="InterPro" id="IPR032508">
    <property type="entry name" value="FecR_C"/>
</dbReference>
<dbReference type="AlphaFoldDB" id="A0A494VUR6"/>
<dbReference type="OrthoDB" id="1452822at2"/>
<dbReference type="KEGG" id="muh:HYN43_023885"/>
<dbReference type="PANTHER" id="PTHR30273:SF2">
    <property type="entry name" value="PROTEIN FECR"/>
    <property type="match status" value="1"/>
</dbReference>
<dbReference type="PIRSF" id="PIRSF018266">
    <property type="entry name" value="FecR"/>
    <property type="match status" value="1"/>
</dbReference>
<keyword evidence="5" id="KW-1185">Reference proteome</keyword>
<reference evidence="4 5" key="1">
    <citation type="submission" date="2018-10" db="EMBL/GenBank/DDBJ databases">
        <title>Genome sequencing of Mucilaginibacter sp. HYN0043.</title>
        <authorList>
            <person name="Kim M."/>
            <person name="Yi H."/>
        </authorList>
    </citation>
    <scope>NUCLEOTIDE SEQUENCE [LARGE SCALE GENOMIC DNA]</scope>
    <source>
        <strain evidence="4 5">HYN0043</strain>
    </source>
</reference>